<dbReference type="RefSeq" id="WP_168876124.1">
    <property type="nucleotide sequence ID" value="NZ_JABAIM010000001.1"/>
</dbReference>
<name>A0A847RXR1_9NEIS</name>
<dbReference type="PANTHER" id="PTHR33164:SF43">
    <property type="entry name" value="HTH-TYPE TRANSCRIPTIONAL REPRESSOR YETL"/>
    <property type="match status" value="1"/>
</dbReference>
<dbReference type="SUPFAM" id="SSF46785">
    <property type="entry name" value="Winged helix' DNA-binding domain"/>
    <property type="match status" value="1"/>
</dbReference>
<dbReference type="Proteomes" id="UP000587991">
    <property type="component" value="Unassembled WGS sequence"/>
</dbReference>
<keyword evidence="2" id="KW-0238">DNA-binding</keyword>
<evidence type="ECO:0000256" key="2">
    <source>
        <dbReference type="ARBA" id="ARBA00023125"/>
    </source>
</evidence>
<dbReference type="InterPro" id="IPR023187">
    <property type="entry name" value="Tscrpt_reg_MarR-type_CS"/>
</dbReference>
<proteinExistence type="predicted"/>
<feature type="domain" description="HTH marR-type" evidence="4">
    <location>
        <begin position="14"/>
        <end position="150"/>
    </location>
</feature>
<reference evidence="5 6" key="1">
    <citation type="submission" date="2020-04" db="EMBL/GenBank/DDBJ databases">
        <title>Draft genome of Leeia sp. IMCC25680.</title>
        <authorList>
            <person name="Song J."/>
            <person name="Cho J.-C."/>
        </authorList>
    </citation>
    <scope>NUCLEOTIDE SEQUENCE [LARGE SCALE GENOMIC DNA]</scope>
    <source>
        <strain evidence="5 6">IMCC25680</strain>
    </source>
</reference>
<keyword evidence="6" id="KW-1185">Reference proteome</keyword>
<dbReference type="Gene3D" id="1.10.10.10">
    <property type="entry name" value="Winged helix-like DNA-binding domain superfamily/Winged helix DNA-binding domain"/>
    <property type="match status" value="1"/>
</dbReference>
<sequence length="202" mass="22029">MKPEQPWQDTPPLSARTLSALSRIASVLRAGEWQFASRAGLNPTQLDILQLLSPRPEGMRLNWLAEQLGVTAASASDSASSLVSKGWLEKTRAVDDGRAIALRLTPAGHDLAGHIPEASQFAEAALSRLPPGQQEALYDSLLALIRQLQQAERFPELRACIACRHFQAQRHADPVAPHHCALVDAPLPAALLRLDCPEFESR</sequence>
<dbReference type="PANTHER" id="PTHR33164">
    <property type="entry name" value="TRANSCRIPTIONAL REGULATOR, MARR FAMILY"/>
    <property type="match status" value="1"/>
</dbReference>
<evidence type="ECO:0000259" key="4">
    <source>
        <dbReference type="PROSITE" id="PS50995"/>
    </source>
</evidence>
<evidence type="ECO:0000313" key="6">
    <source>
        <dbReference type="Proteomes" id="UP000587991"/>
    </source>
</evidence>
<dbReference type="EMBL" id="JABAIM010000001">
    <property type="protein sequence ID" value="NLR74511.1"/>
    <property type="molecule type" value="Genomic_DNA"/>
</dbReference>
<dbReference type="PROSITE" id="PS50995">
    <property type="entry name" value="HTH_MARR_2"/>
    <property type="match status" value="1"/>
</dbReference>
<keyword evidence="1" id="KW-0805">Transcription regulation</keyword>
<evidence type="ECO:0000256" key="3">
    <source>
        <dbReference type="ARBA" id="ARBA00023163"/>
    </source>
</evidence>
<accession>A0A847RXR1</accession>
<dbReference type="GO" id="GO:0003677">
    <property type="term" value="F:DNA binding"/>
    <property type="evidence" value="ECO:0007669"/>
    <property type="project" value="UniProtKB-KW"/>
</dbReference>
<evidence type="ECO:0000256" key="1">
    <source>
        <dbReference type="ARBA" id="ARBA00023015"/>
    </source>
</evidence>
<dbReference type="AlphaFoldDB" id="A0A847RXR1"/>
<organism evidence="5 6">
    <name type="scientific">Leeia aquatica</name>
    <dbReference type="NCBI Taxonomy" id="2725557"/>
    <lineage>
        <taxon>Bacteria</taxon>
        <taxon>Pseudomonadati</taxon>
        <taxon>Pseudomonadota</taxon>
        <taxon>Betaproteobacteria</taxon>
        <taxon>Neisseriales</taxon>
        <taxon>Leeiaceae</taxon>
        <taxon>Leeia</taxon>
    </lineage>
</organism>
<protein>
    <submittedName>
        <fullName evidence="5">Winged helix-turn-helix transcriptional regulator</fullName>
    </submittedName>
</protein>
<dbReference type="GO" id="GO:0003700">
    <property type="term" value="F:DNA-binding transcription factor activity"/>
    <property type="evidence" value="ECO:0007669"/>
    <property type="project" value="InterPro"/>
</dbReference>
<dbReference type="GO" id="GO:0006950">
    <property type="term" value="P:response to stress"/>
    <property type="evidence" value="ECO:0007669"/>
    <property type="project" value="TreeGrafter"/>
</dbReference>
<evidence type="ECO:0000313" key="5">
    <source>
        <dbReference type="EMBL" id="NLR74511.1"/>
    </source>
</evidence>
<dbReference type="SMART" id="SM00347">
    <property type="entry name" value="HTH_MARR"/>
    <property type="match status" value="1"/>
</dbReference>
<keyword evidence="3" id="KW-0804">Transcription</keyword>
<dbReference type="PROSITE" id="PS01117">
    <property type="entry name" value="HTH_MARR_1"/>
    <property type="match status" value="1"/>
</dbReference>
<dbReference type="Pfam" id="PF12802">
    <property type="entry name" value="MarR_2"/>
    <property type="match status" value="1"/>
</dbReference>
<dbReference type="InterPro" id="IPR036390">
    <property type="entry name" value="WH_DNA-bd_sf"/>
</dbReference>
<comment type="caution">
    <text evidence="5">The sequence shown here is derived from an EMBL/GenBank/DDBJ whole genome shotgun (WGS) entry which is preliminary data.</text>
</comment>
<dbReference type="InterPro" id="IPR039422">
    <property type="entry name" value="MarR/SlyA-like"/>
</dbReference>
<dbReference type="InterPro" id="IPR000835">
    <property type="entry name" value="HTH_MarR-typ"/>
</dbReference>
<gene>
    <name evidence="5" type="ORF">HF682_05005</name>
</gene>
<dbReference type="InterPro" id="IPR036388">
    <property type="entry name" value="WH-like_DNA-bd_sf"/>
</dbReference>